<dbReference type="PRINTS" id="PR00625">
    <property type="entry name" value="JDOMAIN"/>
</dbReference>
<dbReference type="Proteomes" id="UP000078284">
    <property type="component" value="Chromosome 4"/>
</dbReference>
<organism evidence="3 4">
    <name type="scientific">Arabidopsis thaliana</name>
    <name type="common">Mouse-ear cress</name>
    <dbReference type="NCBI Taxonomy" id="3702"/>
    <lineage>
        <taxon>Eukaryota</taxon>
        <taxon>Viridiplantae</taxon>
        <taxon>Streptophyta</taxon>
        <taxon>Embryophyta</taxon>
        <taxon>Tracheophyta</taxon>
        <taxon>Spermatophyta</taxon>
        <taxon>Magnoliopsida</taxon>
        <taxon>eudicotyledons</taxon>
        <taxon>Gunneridae</taxon>
        <taxon>Pentapetalae</taxon>
        <taxon>rosids</taxon>
        <taxon>malvids</taxon>
        <taxon>Brassicales</taxon>
        <taxon>Brassicaceae</taxon>
        <taxon>Camelineae</taxon>
        <taxon>Arabidopsis</taxon>
    </lineage>
</organism>
<dbReference type="AlphaFoldDB" id="A0A178V162"/>
<feature type="compositionally biased region" description="Basic residues" evidence="1">
    <location>
        <begin position="139"/>
        <end position="148"/>
    </location>
</feature>
<feature type="compositionally biased region" description="Pro residues" evidence="1">
    <location>
        <begin position="191"/>
        <end position="200"/>
    </location>
</feature>
<evidence type="ECO:0000313" key="4">
    <source>
        <dbReference type="Proteomes" id="UP000078284"/>
    </source>
</evidence>
<feature type="compositionally biased region" description="Low complexity" evidence="1">
    <location>
        <begin position="180"/>
        <end position="190"/>
    </location>
</feature>
<proteinExistence type="predicted"/>
<dbReference type="Gene3D" id="1.10.287.110">
    <property type="entry name" value="DnaJ domain"/>
    <property type="match status" value="1"/>
</dbReference>
<dbReference type="PANTHER" id="PTHR44137:SF23">
    <property type="entry name" value="CHAPERONE DNAJ-DOMAIN SUPERFAMILY PROTEIN"/>
    <property type="match status" value="1"/>
</dbReference>
<feature type="region of interest" description="Disordered" evidence="1">
    <location>
        <begin position="261"/>
        <end position="295"/>
    </location>
</feature>
<gene>
    <name evidence="3" type="ordered locus">AXX17_At4g23040</name>
</gene>
<accession>A0A178V162</accession>
<feature type="compositionally biased region" description="Low complexity" evidence="1">
    <location>
        <begin position="155"/>
        <end position="172"/>
    </location>
</feature>
<sequence length="374" mass="42637">MECNKEEAIRAMDIAKRKVAENDYNGAKLFANKAQDFYPKLDGLRQVMMLIDVYISAGDTISGGESDWYGILGVDPLADEEVVKKQYKRLALLLHPDKNNCEGAEGAFKLVLAAWCLLSDKVKRIAYDQKRKLNEVKPKRSRKQKQPPKKPPNQPKQQPNQQKQPPDQQKQPPNQPRQPPNQQKQPQNEPKQPPNQPKQPPNQASTNGRARSKKPTSKVSTFWTMCNKCETQYEYVRVYYLNKTVLCRNCRGNFKATEIEKTPTEKEKTPTEKEETPQATNKNTNGASSSCDRDSSLNVNFDSSFRRDSSLSRMSYFNSGNVANQAEERGKREVRESEEEAGRGIANSDLKVEERVFKKLRTDNYAESSSEIKV</sequence>
<dbReference type="SUPFAM" id="SSF81995">
    <property type="entry name" value="beta-sandwich domain of Sec23/24"/>
    <property type="match status" value="1"/>
</dbReference>
<feature type="compositionally biased region" description="Basic and acidic residues" evidence="1">
    <location>
        <begin position="326"/>
        <end position="335"/>
    </location>
</feature>
<dbReference type="Pfam" id="PF00226">
    <property type="entry name" value="DnaJ"/>
    <property type="match status" value="1"/>
</dbReference>
<dbReference type="PROSITE" id="PS50076">
    <property type="entry name" value="DNAJ_2"/>
    <property type="match status" value="1"/>
</dbReference>
<feature type="domain" description="J" evidence="2">
    <location>
        <begin position="67"/>
        <end position="131"/>
    </location>
</feature>
<dbReference type="InterPro" id="IPR056988">
    <property type="entry name" value="Zn_ribbon_pln"/>
</dbReference>
<dbReference type="EMBL" id="LUHQ01000004">
    <property type="protein sequence ID" value="OAO99585.1"/>
    <property type="molecule type" value="Genomic_DNA"/>
</dbReference>
<dbReference type="InterPro" id="IPR036869">
    <property type="entry name" value="J_dom_sf"/>
</dbReference>
<dbReference type="SUPFAM" id="SSF46565">
    <property type="entry name" value="Chaperone J-domain"/>
    <property type="match status" value="1"/>
</dbReference>
<evidence type="ECO:0000313" key="3">
    <source>
        <dbReference type="EMBL" id="OAO99585.1"/>
    </source>
</evidence>
<comment type="caution">
    <text evidence="3">The sequence shown here is derived from an EMBL/GenBank/DDBJ whole genome shotgun (WGS) entry which is preliminary data.</text>
</comment>
<dbReference type="InterPro" id="IPR001623">
    <property type="entry name" value="DnaJ_domain"/>
</dbReference>
<dbReference type="PANTHER" id="PTHR44137">
    <property type="entry name" value="BNAC03G44070D PROTEIN"/>
    <property type="match status" value="1"/>
</dbReference>
<name>A0A178V162_ARATH</name>
<dbReference type="Pfam" id="PF23551">
    <property type="entry name" value="Zn_ribbon_20"/>
    <property type="match status" value="1"/>
</dbReference>
<dbReference type="SMART" id="SM00271">
    <property type="entry name" value="DnaJ"/>
    <property type="match status" value="1"/>
</dbReference>
<dbReference type="ExpressionAtlas" id="A0A178V162">
    <property type="expression patterns" value="baseline and differential"/>
</dbReference>
<evidence type="ECO:0000256" key="1">
    <source>
        <dbReference type="SAM" id="MobiDB-lite"/>
    </source>
</evidence>
<reference evidence="4" key="1">
    <citation type="journal article" date="2016" name="Proc. Natl. Acad. Sci. U.S.A.">
        <title>Chromosome-level assembly of Arabidopsis thaliana Ler reveals the extent of translocation and inversion polymorphisms.</title>
        <authorList>
            <person name="Zapata L."/>
            <person name="Ding J."/>
            <person name="Willing E.M."/>
            <person name="Hartwig B."/>
            <person name="Bezdan D."/>
            <person name="Jiao W.B."/>
            <person name="Patel V."/>
            <person name="Velikkakam James G."/>
            <person name="Koornneef M."/>
            <person name="Ossowski S."/>
            <person name="Schneeberger K."/>
        </authorList>
    </citation>
    <scope>NUCLEOTIDE SEQUENCE [LARGE SCALE GENOMIC DNA]</scope>
    <source>
        <strain evidence="4">cv. Landsberg erecta</strain>
    </source>
</reference>
<dbReference type="CDD" id="cd06257">
    <property type="entry name" value="DnaJ"/>
    <property type="match status" value="1"/>
</dbReference>
<feature type="region of interest" description="Disordered" evidence="1">
    <location>
        <begin position="316"/>
        <end position="348"/>
    </location>
</feature>
<evidence type="ECO:0000259" key="2">
    <source>
        <dbReference type="PROSITE" id="PS50076"/>
    </source>
</evidence>
<feature type="compositionally biased region" description="Basic and acidic residues" evidence="1">
    <location>
        <begin position="261"/>
        <end position="276"/>
    </location>
</feature>
<protein>
    <recommendedName>
        <fullName evidence="2">J domain-containing protein</fullName>
    </recommendedName>
</protein>
<feature type="region of interest" description="Disordered" evidence="1">
    <location>
        <begin position="131"/>
        <end position="219"/>
    </location>
</feature>
<feature type="compositionally biased region" description="Polar residues" evidence="1">
    <location>
        <begin position="278"/>
        <end position="295"/>
    </location>
</feature>